<evidence type="ECO:0000313" key="7">
    <source>
        <dbReference type="EMBL" id="GFO34072.1"/>
    </source>
</evidence>
<reference evidence="7 8" key="1">
    <citation type="journal article" date="2021" name="Elife">
        <title>Chloroplast acquisition without the gene transfer in kleptoplastic sea slugs, Plakobranchus ocellatus.</title>
        <authorList>
            <person name="Maeda T."/>
            <person name="Takahashi S."/>
            <person name="Yoshida T."/>
            <person name="Shimamura S."/>
            <person name="Takaki Y."/>
            <person name="Nagai Y."/>
            <person name="Toyoda A."/>
            <person name="Suzuki Y."/>
            <person name="Arimoto A."/>
            <person name="Ishii H."/>
            <person name="Satoh N."/>
            <person name="Nishiyama T."/>
            <person name="Hasebe M."/>
            <person name="Maruyama T."/>
            <person name="Minagawa J."/>
            <person name="Obokata J."/>
            <person name="Shigenobu S."/>
        </authorList>
    </citation>
    <scope>NUCLEOTIDE SEQUENCE [LARGE SCALE GENOMIC DNA]</scope>
</reference>
<dbReference type="InterPro" id="IPR002772">
    <property type="entry name" value="Glyco_hydro_3_C"/>
</dbReference>
<dbReference type="GO" id="GO:0009044">
    <property type="term" value="F:xylan 1,4-beta-xylosidase activity"/>
    <property type="evidence" value="ECO:0007669"/>
    <property type="project" value="InterPro"/>
</dbReference>
<keyword evidence="3" id="KW-0326">Glycosidase</keyword>
<evidence type="ECO:0000256" key="1">
    <source>
        <dbReference type="ARBA" id="ARBA00022729"/>
    </source>
</evidence>
<dbReference type="GO" id="GO:0045493">
    <property type="term" value="P:xylan catabolic process"/>
    <property type="evidence" value="ECO:0007669"/>
    <property type="project" value="InterPro"/>
</dbReference>
<sequence>INGVPACANPKLLTDILRKEWGFKGYVVSDQGAIENIISYHKYLKTKADTVAACVSAGCNLELSSNLEDAVYMHLEQAVKMGKLTEAVVRERVKPLFYTRMRLGEFDPPETNPYWSLGEEQVETPAHQALAVTAAAQSYVLLKNENDLLPLDEGRFKNVALIGPMSDNWRQLFSTYSANQPRNYTKTPLDALKQVYPNIRYGKACMDNTTCTVYHSDVVGQTVQNAELVFVALGTGIDVEREGKDRPNVNLPGHQKQLLLDVISQVGSDAKVILLLFNAGPLNITFADVNPRVDAILECFFPGQGTGEAIINVLFNKGGNSSPAGRLPMTWPKYAWQIPPMVNYSMSGRTYRYLHTEPLYPFGYGLSYTQFGYSNLTAATSHPANLDLEATVHVTNTGKLDADEVVQCYVGPSQSPPYPIPRRSLGYFQRVHLSAGHRLIVSATLAKETWAGTKCSVIYREIVENYGEPAMSMTQVYQWCSWFKDSRTSLQNEPRSGRPNTANNDRNTA</sequence>
<keyword evidence="2" id="KW-0378">Hydrolase</keyword>
<dbReference type="PANTHER" id="PTHR42721">
    <property type="entry name" value="SUGAR HYDROLASE-RELATED"/>
    <property type="match status" value="1"/>
</dbReference>
<evidence type="ECO:0000259" key="6">
    <source>
        <dbReference type="Pfam" id="PF01915"/>
    </source>
</evidence>
<gene>
    <name evidence="7" type="ORF">PoB_006057700</name>
</gene>
<name>A0AAV4CQC4_9GAST</name>
<dbReference type="SUPFAM" id="SSF52279">
    <property type="entry name" value="Beta-D-glucan exohydrolase, C-terminal domain"/>
    <property type="match status" value="1"/>
</dbReference>
<dbReference type="Gene3D" id="3.20.20.300">
    <property type="entry name" value="Glycoside hydrolase, family 3, N-terminal domain"/>
    <property type="match status" value="1"/>
</dbReference>
<feature type="domain" description="Glycoside hydrolase family 3 N-terminal" evidence="5">
    <location>
        <begin position="1"/>
        <end position="94"/>
    </location>
</feature>
<feature type="non-terminal residue" evidence="7">
    <location>
        <position position="1"/>
    </location>
</feature>
<dbReference type="SUPFAM" id="SSF51445">
    <property type="entry name" value="(Trans)glycosidases"/>
    <property type="match status" value="1"/>
</dbReference>
<keyword evidence="8" id="KW-1185">Reference proteome</keyword>
<proteinExistence type="predicted"/>
<keyword evidence="1" id="KW-0732">Signal</keyword>
<comment type="caution">
    <text evidence="7">The sequence shown here is derived from an EMBL/GenBank/DDBJ whole genome shotgun (WGS) entry which is preliminary data.</text>
</comment>
<dbReference type="InterPro" id="IPR001764">
    <property type="entry name" value="Glyco_hydro_3_N"/>
</dbReference>
<dbReference type="Pfam" id="PF00933">
    <property type="entry name" value="Glyco_hydro_3"/>
    <property type="match status" value="1"/>
</dbReference>
<dbReference type="GO" id="GO:0046556">
    <property type="term" value="F:alpha-L-arabinofuranosidase activity"/>
    <property type="evidence" value="ECO:0007669"/>
    <property type="project" value="TreeGrafter"/>
</dbReference>
<dbReference type="InterPro" id="IPR044993">
    <property type="entry name" value="BXL"/>
</dbReference>
<accession>A0AAV4CQC4</accession>
<evidence type="ECO:0000313" key="8">
    <source>
        <dbReference type="Proteomes" id="UP000735302"/>
    </source>
</evidence>
<dbReference type="GO" id="GO:0031222">
    <property type="term" value="P:arabinan catabolic process"/>
    <property type="evidence" value="ECO:0007669"/>
    <property type="project" value="TreeGrafter"/>
</dbReference>
<evidence type="ECO:0000259" key="5">
    <source>
        <dbReference type="Pfam" id="PF00933"/>
    </source>
</evidence>
<feature type="domain" description="Glycoside hydrolase family 3 C-terminal" evidence="6">
    <location>
        <begin position="140"/>
        <end position="368"/>
    </location>
</feature>
<dbReference type="AlphaFoldDB" id="A0AAV4CQC4"/>
<dbReference type="InterPro" id="IPR013783">
    <property type="entry name" value="Ig-like_fold"/>
</dbReference>
<dbReference type="Gene3D" id="2.60.40.10">
    <property type="entry name" value="Immunoglobulins"/>
    <property type="match status" value="1"/>
</dbReference>
<dbReference type="InterPro" id="IPR017853">
    <property type="entry name" value="GH"/>
</dbReference>
<protein>
    <submittedName>
        <fullName evidence="7">Beta-d-xylosidase 4</fullName>
    </submittedName>
</protein>
<dbReference type="Gene3D" id="3.40.50.1700">
    <property type="entry name" value="Glycoside hydrolase family 3 C-terminal domain"/>
    <property type="match status" value="1"/>
</dbReference>
<evidence type="ECO:0000256" key="4">
    <source>
        <dbReference type="SAM" id="MobiDB-lite"/>
    </source>
</evidence>
<dbReference type="InterPro" id="IPR036962">
    <property type="entry name" value="Glyco_hydro_3_N_sf"/>
</dbReference>
<evidence type="ECO:0000256" key="3">
    <source>
        <dbReference type="ARBA" id="ARBA00023295"/>
    </source>
</evidence>
<organism evidence="7 8">
    <name type="scientific">Plakobranchus ocellatus</name>
    <dbReference type="NCBI Taxonomy" id="259542"/>
    <lineage>
        <taxon>Eukaryota</taxon>
        <taxon>Metazoa</taxon>
        <taxon>Spiralia</taxon>
        <taxon>Lophotrochozoa</taxon>
        <taxon>Mollusca</taxon>
        <taxon>Gastropoda</taxon>
        <taxon>Heterobranchia</taxon>
        <taxon>Euthyneura</taxon>
        <taxon>Panpulmonata</taxon>
        <taxon>Sacoglossa</taxon>
        <taxon>Placobranchoidea</taxon>
        <taxon>Plakobranchidae</taxon>
        <taxon>Plakobranchus</taxon>
    </lineage>
</organism>
<feature type="region of interest" description="Disordered" evidence="4">
    <location>
        <begin position="489"/>
        <end position="509"/>
    </location>
</feature>
<dbReference type="EMBL" id="BLXT01006874">
    <property type="protein sequence ID" value="GFO34072.1"/>
    <property type="molecule type" value="Genomic_DNA"/>
</dbReference>
<dbReference type="Pfam" id="PF01915">
    <property type="entry name" value="Glyco_hydro_3_C"/>
    <property type="match status" value="1"/>
</dbReference>
<dbReference type="InterPro" id="IPR036881">
    <property type="entry name" value="Glyco_hydro_3_C_sf"/>
</dbReference>
<evidence type="ECO:0000256" key="2">
    <source>
        <dbReference type="ARBA" id="ARBA00022801"/>
    </source>
</evidence>
<dbReference type="PANTHER" id="PTHR42721:SF42">
    <property type="entry name" value="FIBRONECTIN TYPE III-LIKE DOMAIN-CONTAINING PROTEIN"/>
    <property type="match status" value="1"/>
</dbReference>
<dbReference type="Proteomes" id="UP000735302">
    <property type="component" value="Unassembled WGS sequence"/>
</dbReference>